<evidence type="ECO:0000313" key="3">
    <source>
        <dbReference type="EMBL" id="GFH62155.1"/>
    </source>
</evidence>
<dbReference type="AlphaFoldDB" id="A0AAD3DFM9"/>
<dbReference type="PRINTS" id="PR01573">
    <property type="entry name" value="SUPERTUBBY"/>
</dbReference>
<evidence type="ECO:0000256" key="1">
    <source>
        <dbReference type="ARBA" id="ARBA00007129"/>
    </source>
</evidence>
<dbReference type="Proteomes" id="UP001054902">
    <property type="component" value="Unassembled WGS sequence"/>
</dbReference>
<dbReference type="InterPro" id="IPR025659">
    <property type="entry name" value="Tubby-like_C"/>
</dbReference>
<proteinExistence type="inferred from homology"/>
<organism evidence="3 4">
    <name type="scientific">Chaetoceros tenuissimus</name>
    <dbReference type="NCBI Taxonomy" id="426638"/>
    <lineage>
        <taxon>Eukaryota</taxon>
        <taxon>Sar</taxon>
        <taxon>Stramenopiles</taxon>
        <taxon>Ochrophyta</taxon>
        <taxon>Bacillariophyta</taxon>
        <taxon>Coscinodiscophyceae</taxon>
        <taxon>Chaetocerotophycidae</taxon>
        <taxon>Chaetocerotales</taxon>
        <taxon>Chaetocerotaceae</taxon>
        <taxon>Chaetoceros</taxon>
    </lineage>
</organism>
<gene>
    <name evidence="3" type="ORF">CTEN210_18631</name>
</gene>
<evidence type="ECO:0000313" key="4">
    <source>
        <dbReference type="Proteomes" id="UP001054902"/>
    </source>
</evidence>
<sequence>MRLLSLEERQRKLENAKNVIENRTRPTSTPESIFRIPNECNVFSSGLVHALVTREYYSSTNPTYTFMYQDVEGKSEKIPIMYAKKQGKAIRIWDAQKIPPGSEHDLFQLRENLSKKSGNYCGKLKKIGGKKWDSFSLYCSKEKKEQFGAFLFENTSLKEQFREGIPPRKVKVAIPTVSKSGEMERLPMYLRNKMVENVARKVSTGMNVFTSRDPKYDRGQYRLNFNGRVTVASVKNFQLVQESNDELIAQFGKNGDHRFHLDYKEPFNAFQAFALALSALEL</sequence>
<dbReference type="SUPFAM" id="SSF54518">
    <property type="entry name" value="Tubby C-terminal domain-like"/>
    <property type="match status" value="1"/>
</dbReference>
<comment type="similarity">
    <text evidence="1">Belongs to the TUB family.</text>
</comment>
<evidence type="ECO:0000259" key="2">
    <source>
        <dbReference type="Pfam" id="PF01167"/>
    </source>
</evidence>
<dbReference type="InterPro" id="IPR000007">
    <property type="entry name" value="Tubby_C"/>
</dbReference>
<comment type="caution">
    <text evidence="3">The sequence shown here is derived from an EMBL/GenBank/DDBJ whole genome shotgun (WGS) entry which is preliminary data.</text>
</comment>
<accession>A0AAD3DFM9</accession>
<keyword evidence="4" id="KW-1185">Reference proteome</keyword>
<name>A0AAD3DFM9_9STRA</name>
<feature type="domain" description="Tubby C-terminal" evidence="2">
    <location>
        <begin position="47"/>
        <end position="281"/>
    </location>
</feature>
<dbReference type="EMBL" id="BLLK01000079">
    <property type="protein sequence ID" value="GFH62155.1"/>
    <property type="molecule type" value="Genomic_DNA"/>
</dbReference>
<dbReference type="Pfam" id="PF01167">
    <property type="entry name" value="Tub"/>
    <property type="match status" value="1"/>
</dbReference>
<dbReference type="PANTHER" id="PTHR16517:SF7">
    <property type="entry name" value="PROTEIN KING TUBBY"/>
    <property type="match status" value="1"/>
</dbReference>
<protein>
    <recommendedName>
        <fullName evidence="2">Tubby C-terminal domain-containing protein</fullName>
    </recommendedName>
</protein>
<reference evidence="3 4" key="1">
    <citation type="journal article" date="2021" name="Sci. Rep.">
        <title>The genome of the diatom Chaetoceros tenuissimus carries an ancient integrated fragment of an extant virus.</title>
        <authorList>
            <person name="Hongo Y."/>
            <person name="Kimura K."/>
            <person name="Takaki Y."/>
            <person name="Yoshida Y."/>
            <person name="Baba S."/>
            <person name="Kobayashi G."/>
            <person name="Nagasaki K."/>
            <person name="Hano T."/>
            <person name="Tomaru Y."/>
        </authorList>
    </citation>
    <scope>NUCLEOTIDE SEQUENCE [LARGE SCALE GENOMIC DNA]</scope>
    <source>
        <strain evidence="3 4">NIES-3715</strain>
    </source>
</reference>
<dbReference type="Gene3D" id="3.20.90.10">
    <property type="entry name" value="Tubby Protein, Chain A"/>
    <property type="match status" value="1"/>
</dbReference>
<dbReference type="PANTHER" id="PTHR16517">
    <property type="entry name" value="TUBBY-RELATED"/>
    <property type="match status" value="1"/>
</dbReference>